<evidence type="ECO:0000313" key="1">
    <source>
        <dbReference type="EMBL" id="PON43275.1"/>
    </source>
</evidence>
<organism evidence="1 2">
    <name type="scientific">Parasponia andersonii</name>
    <name type="common">Sponia andersonii</name>
    <dbReference type="NCBI Taxonomy" id="3476"/>
    <lineage>
        <taxon>Eukaryota</taxon>
        <taxon>Viridiplantae</taxon>
        <taxon>Streptophyta</taxon>
        <taxon>Embryophyta</taxon>
        <taxon>Tracheophyta</taxon>
        <taxon>Spermatophyta</taxon>
        <taxon>Magnoliopsida</taxon>
        <taxon>eudicotyledons</taxon>
        <taxon>Gunneridae</taxon>
        <taxon>Pentapetalae</taxon>
        <taxon>rosids</taxon>
        <taxon>fabids</taxon>
        <taxon>Rosales</taxon>
        <taxon>Cannabaceae</taxon>
        <taxon>Parasponia</taxon>
    </lineage>
</organism>
<reference evidence="2" key="1">
    <citation type="submission" date="2016-06" db="EMBL/GenBank/DDBJ databases">
        <title>Parallel loss of symbiosis genes in relatives of nitrogen-fixing non-legume Parasponia.</title>
        <authorList>
            <person name="Van Velzen R."/>
            <person name="Holmer R."/>
            <person name="Bu F."/>
            <person name="Rutten L."/>
            <person name="Van Zeijl A."/>
            <person name="Liu W."/>
            <person name="Santuari L."/>
            <person name="Cao Q."/>
            <person name="Sharma T."/>
            <person name="Shen D."/>
            <person name="Roswanjaya Y."/>
            <person name="Wardhani T."/>
            <person name="Kalhor M.S."/>
            <person name="Jansen J."/>
            <person name="Van den Hoogen J."/>
            <person name="Gungor B."/>
            <person name="Hartog M."/>
            <person name="Hontelez J."/>
            <person name="Verver J."/>
            <person name="Yang W.-C."/>
            <person name="Schijlen E."/>
            <person name="Repin R."/>
            <person name="Schilthuizen M."/>
            <person name="Schranz E."/>
            <person name="Heidstra R."/>
            <person name="Miyata K."/>
            <person name="Fedorova E."/>
            <person name="Kohlen W."/>
            <person name="Bisseling T."/>
            <person name="Smit S."/>
            <person name="Geurts R."/>
        </authorList>
    </citation>
    <scope>NUCLEOTIDE SEQUENCE [LARGE SCALE GENOMIC DNA]</scope>
    <source>
        <strain evidence="2">cv. WU1-14</strain>
    </source>
</reference>
<sequence length="112" mass="12679">MYPIEIPITSPLPYPIITTFQSIPFTRSSSSLSFREVGEDGWGTVSSLHDLEIGNPHKPKFPPYESSLNVLNCGPRGIGPSNLFMERFKNWKFPLQSIFTKIFTKIKGCQRS</sequence>
<dbReference type="EMBL" id="JXTB01000374">
    <property type="protein sequence ID" value="PON43275.1"/>
    <property type="molecule type" value="Genomic_DNA"/>
</dbReference>
<dbReference type="Proteomes" id="UP000237105">
    <property type="component" value="Unassembled WGS sequence"/>
</dbReference>
<accession>A0A2P5B3B2</accession>
<name>A0A2P5B3B2_PARAD</name>
<protein>
    <submittedName>
        <fullName evidence="1">Uncharacterized protein</fullName>
    </submittedName>
</protein>
<dbReference type="AlphaFoldDB" id="A0A2P5B3B2"/>
<evidence type="ECO:0000313" key="2">
    <source>
        <dbReference type="Proteomes" id="UP000237105"/>
    </source>
</evidence>
<comment type="caution">
    <text evidence="1">The sequence shown here is derived from an EMBL/GenBank/DDBJ whole genome shotgun (WGS) entry which is preliminary data.</text>
</comment>
<gene>
    <name evidence="1" type="ORF">PanWU01x14_274730</name>
</gene>
<proteinExistence type="predicted"/>
<keyword evidence="2" id="KW-1185">Reference proteome</keyword>